<dbReference type="Pfam" id="PF03787">
    <property type="entry name" value="RAMPs"/>
    <property type="match status" value="1"/>
</dbReference>
<evidence type="ECO:0000259" key="2">
    <source>
        <dbReference type="Pfam" id="PF03787"/>
    </source>
</evidence>
<accession>A0A0U2VXX7</accession>
<dbReference type="GO" id="GO:0051607">
    <property type="term" value="P:defense response to virus"/>
    <property type="evidence" value="ECO:0007669"/>
    <property type="project" value="UniProtKB-KW"/>
</dbReference>
<organism evidence="3 6">
    <name type="scientific">Sulfolobus acidocaldarius</name>
    <dbReference type="NCBI Taxonomy" id="2285"/>
    <lineage>
        <taxon>Archaea</taxon>
        <taxon>Thermoproteota</taxon>
        <taxon>Thermoprotei</taxon>
        <taxon>Sulfolobales</taxon>
        <taxon>Sulfolobaceae</taxon>
        <taxon>Sulfolobus</taxon>
    </lineage>
</organism>
<sequence length="313" mass="35698">MKLQLIKLVVNKYITTQMRKVKNYYFSTTDYIPATTLRGAILAEYYYQKGKIEEDFYVSPAYPQNSAPSHYFSPAEGRKGSEFVEESRILSIKNDEINKGKDMREVMNLGIDKKPRIGVIIKPNEKQKSPNETRYIKYTPSSTILMHVAIDKVSASSFHRMLYAYEYLKFNEMWALAKPGDVIDTVEQIRIGRSRSRIDSIVKVQKVKEVNLEEPDGLTYCLSPCVPSLLGEKLFEIRKLSSGKTLVIGEESYYTGWFTTDTHSGAKPVFKTMKEGSLVYVEHKGDYSKLMPAGLNFMVKIEDLASLLSKVSL</sequence>
<dbReference type="OrthoDB" id="44241at2157"/>
<dbReference type="GeneID" id="14552561"/>
<name>A0A0U2VXX7_9CREN</name>
<dbReference type="OMA" id="HRMLYAY"/>
<evidence type="ECO:0000313" key="6">
    <source>
        <dbReference type="Proteomes" id="UP000065473"/>
    </source>
</evidence>
<dbReference type="AlphaFoldDB" id="A0A0U2VXX7"/>
<reference evidence="5 6" key="1">
    <citation type="submission" date="2015-12" db="EMBL/GenBank/DDBJ databases">
        <title>A stable core within a dynamic pangenome in Sulfolobus acidocaldarius.</title>
        <authorList>
            <person name="Anderson R."/>
            <person name="Kouris A."/>
            <person name="Seward C."/>
            <person name="Campbell K."/>
            <person name="Whitaker R."/>
        </authorList>
    </citation>
    <scope>NUCLEOTIDE SEQUENCE [LARGE SCALE GENOMIC DNA]</scope>
    <source>
        <strain evidence="3 6">GG12-C01-09</strain>
        <strain evidence="4 5">NG05B_CO5_07</strain>
    </source>
</reference>
<dbReference type="Proteomes" id="UP000065473">
    <property type="component" value="Chromosome"/>
</dbReference>
<gene>
    <name evidence="3" type="ORF">ATY89_07855</name>
    <name evidence="4" type="ORF">ATZ20_10875</name>
</gene>
<proteinExistence type="predicted"/>
<evidence type="ECO:0000313" key="4">
    <source>
        <dbReference type="EMBL" id="ALU32600.1"/>
    </source>
</evidence>
<dbReference type="EMBL" id="CP013695">
    <property type="protein sequence ID" value="ALU32600.1"/>
    <property type="molecule type" value="Genomic_DNA"/>
</dbReference>
<evidence type="ECO:0000313" key="3">
    <source>
        <dbReference type="EMBL" id="ALU29860.1"/>
    </source>
</evidence>
<keyword evidence="1" id="KW-0051">Antiviral defense</keyword>
<dbReference type="InterPro" id="IPR005537">
    <property type="entry name" value="RAMP_III_fam"/>
</dbReference>
<dbReference type="EMBL" id="CP013694">
    <property type="protein sequence ID" value="ALU29860.1"/>
    <property type="molecule type" value="Genomic_DNA"/>
</dbReference>
<evidence type="ECO:0000313" key="5">
    <source>
        <dbReference type="Proteomes" id="UP000060043"/>
    </source>
</evidence>
<evidence type="ECO:0000256" key="1">
    <source>
        <dbReference type="ARBA" id="ARBA00023118"/>
    </source>
</evidence>
<protein>
    <recommendedName>
        <fullName evidence="2">CRISPR type III-associated protein domain-containing protein</fullName>
    </recommendedName>
</protein>
<dbReference type="Proteomes" id="UP000060043">
    <property type="component" value="Chromosome"/>
</dbReference>
<dbReference type="RefSeq" id="WP_011278842.1">
    <property type="nucleotide sequence ID" value="NZ_BHWZ01000006.1"/>
</dbReference>
<feature type="domain" description="CRISPR type III-associated protein" evidence="2">
    <location>
        <begin position="28"/>
        <end position="142"/>
    </location>
</feature>